<dbReference type="InterPro" id="IPR050456">
    <property type="entry name" value="DeoC/FbaB_aldolase"/>
</dbReference>
<dbReference type="GO" id="GO:0016829">
    <property type="term" value="F:lyase activity"/>
    <property type="evidence" value="ECO:0007669"/>
    <property type="project" value="InterPro"/>
</dbReference>
<reference evidence="1 2" key="1">
    <citation type="submission" date="2023-02" db="EMBL/GenBank/DDBJ databases">
        <title>Microbacterium betulae sp. nov., isolated from birch wood.</title>
        <authorList>
            <person name="Pasciak M."/>
            <person name="Pawlik K.J."/>
            <person name="Martynowski D."/>
            <person name="Laczmanski L."/>
            <person name="Ciekot J."/>
            <person name="Szponar B."/>
            <person name="Wojcik-Fatla A."/>
            <person name="Mackiewicz B."/>
            <person name="Farian E."/>
            <person name="Cholewa G."/>
            <person name="Cholewa A."/>
            <person name="Dutkiewicz J."/>
        </authorList>
    </citation>
    <scope>NUCLEOTIDE SEQUENCE [LARGE SCALE GENOMIC DNA]</scope>
    <source>
        <strain evidence="1 2">AB</strain>
    </source>
</reference>
<protein>
    <recommendedName>
        <fullName evidence="3">Fructose-bisphosphate aldolase</fullName>
    </recommendedName>
</protein>
<dbReference type="EMBL" id="CP118157">
    <property type="protein sequence ID" value="WOF22987.1"/>
    <property type="molecule type" value="Genomic_DNA"/>
</dbReference>
<evidence type="ECO:0000313" key="1">
    <source>
        <dbReference type="EMBL" id="WOF22987.1"/>
    </source>
</evidence>
<dbReference type="AlphaFoldDB" id="A0AA97FK49"/>
<name>A0AA97FK49_9MICO</name>
<dbReference type="InterPro" id="IPR002915">
    <property type="entry name" value="DeoC/FbaB/LacD_aldolase"/>
</dbReference>
<sequence length="279" mass="27843">MNGCAIRTMSLLAPSGRSVMVAFDHGGGGAPEGGEDVPGILDTLGASSAQGLLLGPGLSRAAGPRLIRPGAPALVTALDAPIFSDTPGGHGPLLAHRRALSPATALGQGATSGKVVLPIAVGDAAAHADSVAMIAALAEEAHAVGLPLMIEPALWGADARHDDAVIAHSARVAWELGADSVKIHAPHDHDVLAGIVAHAVGPVFVLGGSPASAEGFVRDVDAWIAAGATGVVVGRNVWARPDPAAAISALARVVHDRDPDGAREILTDAERAASRGAVR</sequence>
<dbReference type="Proteomes" id="UP001305498">
    <property type="component" value="Chromosome"/>
</dbReference>
<evidence type="ECO:0008006" key="3">
    <source>
        <dbReference type="Google" id="ProtNLM"/>
    </source>
</evidence>
<dbReference type="PANTHER" id="PTHR47916">
    <property type="entry name" value="FRUCTOSE-BISPHOSPHATE ALDOLASE CLASS 1"/>
    <property type="match status" value="1"/>
</dbReference>
<dbReference type="PANTHER" id="PTHR47916:SF1">
    <property type="entry name" value="3-HYDROXY-5-PHOSPHONOOXYPENTANE-2,4-DIONE THIOLASE"/>
    <property type="match status" value="1"/>
</dbReference>
<dbReference type="Pfam" id="PF01791">
    <property type="entry name" value="DeoC"/>
    <property type="match status" value="1"/>
</dbReference>
<dbReference type="KEGG" id="mbet:N8K70_16575"/>
<dbReference type="SMART" id="SM01133">
    <property type="entry name" value="DeoC"/>
    <property type="match status" value="1"/>
</dbReference>
<dbReference type="Gene3D" id="3.20.20.70">
    <property type="entry name" value="Aldolase class I"/>
    <property type="match status" value="1"/>
</dbReference>
<dbReference type="InterPro" id="IPR013785">
    <property type="entry name" value="Aldolase_TIM"/>
</dbReference>
<organism evidence="1 2">
    <name type="scientific">Microbacterium betulae</name>
    <dbReference type="NCBI Taxonomy" id="2981139"/>
    <lineage>
        <taxon>Bacteria</taxon>
        <taxon>Bacillati</taxon>
        <taxon>Actinomycetota</taxon>
        <taxon>Actinomycetes</taxon>
        <taxon>Micrococcales</taxon>
        <taxon>Microbacteriaceae</taxon>
        <taxon>Microbacterium</taxon>
    </lineage>
</organism>
<evidence type="ECO:0000313" key="2">
    <source>
        <dbReference type="Proteomes" id="UP001305498"/>
    </source>
</evidence>
<dbReference type="RefSeq" id="WP_317139458.1">
    <property type="nucleotide sequence ID" value="NZ_CP118157.1"/>
</dbReference>
<keyword evidence="2" id="KW-1185">Reference proteome</keyword>
<accession>A0AA97FK49</accession>
<proteinExistence type="predicted"/>
<gene>
    <name evidence="1" type="ORF">N8K70_16575</name>
</gene>
<dbReference type="SUPFAM" id="SSF51569">
    <property type="entry name" value="Aldolase"/>
    <property type="match status" value="1"/>
</dbReference>